<keyword evidence="1" id="KW-0143">Chaperone</keyword>
<dbReference type="Gene3D" id="6.10.140.1710">
    <property type="match status" value="1"/>
</dbReference>
<evidence type="ECO:0000259" key="2">
    <source>
        <dbReference type="Pfam" id="PF18265"/>
    </source>
</evidence>
<dbReference type="GO" id="GO:0005634">
    <property type="term" value="C:nucleus"/>
    <property type="evidence" value="ECO:0007669"/>
    <property type="project" value="TreeGrafter"/>
</dbReference>
<sequence>MDTQDNRISSAKLLIQQKLKLEQGLLELETQLKENGAGLNTSLLDEEGFPRADIDIVTIRKIRVEIIEKQNDLKALVAKIEASLVDIHQNMPKAQDTSQEKLVPFCKIGVGLNPGDRIISFGHINQHNHSKLSMLAKLASENMNTPIKINVIRNSGESFENLQLNITPSKQWSGNGILGCSFLLL</sequence>
<proteinExistence type="predicted"/>
<evidence type="ECO:0000313" key="4">
    <source>
        <dbReference type="Proteomes" id="UP000245383"/>
    </source>
</evidence>
<dbReference type="GO" id="GO:0005737">
    <property type="term" value="C:cytoplasm"/>
    <property type="evidence" value="ECO:0007669"/>
    <property type="project" value="TreeGrafter"/>
</dbReference>
<dbReference type="Proteomes" id="UP000245383">
    <property type="component" value="Unassembled WGS sequence"/>
</dbReference>
<dbReference type="InterPro" id="IPR040815">
    <property type="entry name" value="Nas2_N"/>
</dbReference>
<dbReference type="InterPro" id="IPR035269">
    <property type="entry name" value="PSMD9"/>
</dbReference>
<dbReference type="InterPro" id="IPR036034">
    <property type="entry name" value="PDZ_sf"/>
</dbReference>
<comment type="caution">
    <text evidence="3">The sequence shown here is derived from an EMBL/GenBank/DDBJ whole genome shotgun (WGS) entry which is preliminary data.</text>
</comment>
<organism evidence="3 4">
    <name type="scientific">Smittium simulii</name>
    <dbReference type="NCBI Taxonomy" id="133385"/>
    <lineage>
        <taxon>Eukaryota</taxon>
        <taxon>Fungi</taxon>
        <taxon>Fungi incertae sedis</taxon>
        <taxon>Zoopagomycota</taxon>
        <taxon>Kickxellomycotina</taxon>
        <taxon>Harpellomycetes</taxon>
        <taxon>Harpellales</taxon>
        <taxon>Legeriomycetaceae</taxon>
        <taxon>Smittium</taxon>
    </lineage>
</organism>
<dbReference type="Pfam" id="PF18265">
    <property type="entry name" value="Nas2_N"/>
    <property type="match status" value="1"/>
</dbReference>
<dbReference type="Gene3D" id="2.30.42.10">
    <property type="match status" value="1"/>
</dbReference>
<dbReference type="PANTHER" id="PTHR12651:SF1">
    <property type="entry name" value="26S PROTEASOME NON-ATPASE REGULATORY SUBUNIT 9"/>
    <property type="match status" value="1"/>
</dbReference>
<dbReference type="AlphaFoldDB" id="A0A2T9YKH5"/>
<evidence type="ECO:0000313" key="3">
    <source>
        <dbReference type="EMBL" id="PVU92833.1"/>
    </source>
</evidence>
<dbReference type="EMBL" id="MBFR01000148">
    <property type="protein sequence ID" value="PVU92833.1"/>
    <property type="molecule type" value="Genomic_DNA"/>
</dbReference>
<dbReference type="GO" id="GO:0070682">
    <property type="term" value="P:proteasome regulatory particle assembly"/>
    <property type="evidence" value="ECO:0007669"/>
    <property type="project" value="InterPro"/>
</dbReference>
<protein>
    <recommendedName>
        <fullName evidence="2">Nas2 N-terminal domain-containing protein</fullName>
    </recommendedName>
</protein>
<accession>A0A2T9YKH5</accession>
<name>A0A2T9YKH5_9FUNG</name>
<evidence type="ECO:0000256" key="1">
    <source>
        <dbReference type="ARBA" id="ARBA00023186"/>
    </source>
</evidence>
<reference evidence="3 4" key="1">
    <citation type="journal article" date="2018" name="MBio">
        <title>Comparative Genomics Reveals the Core Gene Toolbox for the Fungus-Insect Symbiosis.</title>
        <authorList>
            <person name="Wang Y."/>
            <person name="Stata M."/>
            <person name="Wang W."/>
            <person name="Stajich J.E."/>
            <person name="White M.M."/>
            <person name="Moncalvo J.M."/>
        </authorList>
    </citation>
    <scope>NUCLEOTIDE SEQUENCE [LARGE SCALE GENOMIC DNA]</scope>
    <source>
        <strain evidence="3 4">SWE-8-4</strain>
    </source>
</reference>
<keyword evidence="4" id="KW-1185">Reference proteome</keyword>
<dbReference type="OrthoDB" id="72325at2759"/>
<gene>
    <name evidence="3" type="ORF">BB561_003596</name>
</gene>
<dbReference type="STRING" id="133385.A0A2T9YKH5"/>
<dbReference type="PANTHER" id="PTHR12651">
    <property type="entry name" value="26S PROTEASOME NON-ATPASE REGULATORY SUBUNIT 9"/>
    <property type="match status" value="1"/>
</dbReference>
<feature type="domain" description="Nas2 N-terminal" evidence="2">
    <location>
        <begin position="13"/>
        <end position="89"/>
    </location>
</feature>